<organism evidence="1 2">
    <name type="scientific">Jannaschia rubra</name>
    <dbReference type="NCBI Taxonomy" id="282197"/>
    <lineage>
        <taxon>Bacteria</taxon>
        <taxon>Pseudomonadati</taxon>
        <taxon>Pseudomonadota</taxon>
        <taxon>Alphaproteobacteria</taxon>
        <taxon>Rhodobacterales</taxon>
        <taxon>Roseobacteraceae</taxon>
        <taxon>Jannaschia</taxon>
    </lineage>
</organism>
<dbReference type="RefSeq" id="WP_055683288.1">
    <property type="nucleotide sequence ID" value="NZ_CXPG01000020.1"/>
</dbReference>
<evidence type="ECO:0000313" key="1">
    <source>
        <dbReference type="EMBL" id="CTQ33937.1"/>
    </source>
</evidence>
<gene>
    <name evidence="1" type="ORF">JAN5088_02726</name>
</gene>
<proteinExistence type="predicted"/>
<name>A0A0M6XTI4_9RHOB</name>
<dbReference type="Proteomes" id="UP000048908">
    <property type="component" value="Unassembled WGS sequence"/>
</dbReference>
<protein>
    <submittedName>
        <fullName evidence="1">Uncharacterized protein</fullName>
    </submittedName>
</protein>
<reference evidence="1 2" key="1">
    <citation type="submission" date="2015-07" db="EMBL/GenBank/DDBJ databases">
        <authorList>
            <person name="Noorani M."/>
        </authorList>
    </citation>
    <scope>NUCLEOTIDE SEQUENCE [LARGE SCALE GENOMIC DNA]</scope>
    <source>
        <strain evidence="1 2">CECT 5088</strain>
    </source>
</reference>
<keyword evidence="2" id="KW-1185">Reference proteome</keyword>
<dbReference type="EMBL" id="CXPG01000020">
    <property type="protein sequence ID" value="CTQ33937.1"/>
    <property type="molecule type" value="Genomic_DNA"/>
</dbReference>
<dbReference type="AlphaFoldDB" id="A0A0M6XTI4"/>
<dbReference type="OrthoDB" id="7876690at2"/>
<evidence type="ECO:0000313" key="2">
    <source>
        <dbReference type="Proteomes" id="UP000048908"/>
    </source>
</evidence>
<accession>A0A0M6XTI4</accession>
<sequence>MRYLIFALAASIVLVIVWHLSARRQTGQGPAVKTGLLLGRHAERLRRCAELVGQPEADIFWDMAGHLERIRREVMSDGRDMARARRFIHHHARLIVELCERFVALDAKARPEQAARLQRMTDHLRAYRDVFARVEKALIDNDFDDVEATMDALDIQLDRLDY</sequence>